<proteinExistence type="predicted"/>
<organism evidence="2 3">
    <name type="scientific">Rubus argutus</name>
    <name type="common">Southern blackberry</name>
    <dbReference type="NCBI Taxonomy" id="59490"/>
    <lineage>
        <taxon>Eukaryota</taxon>
        <taxon>Viridiplantae</taxon>
        <taxon>Streptophyta</taxon>
        <taxon>Embryophyta</taxon>
        <taxon>Tracheophyta</taxon>
        <taxon>Spermatophyta</taxon>
        <taxon>Magnoliopsida</taxon>
        <taxon>eudicotyledons</taxon>
        <taxon>Gunneridae</taxon>
        <taxon>Pentapetalae</taxon>
        <taxon>rosids</taxon>
        <taxon>fabids</taxon>
        <taxon>Rosales</taxon>
        <taxon>Rosaceae</taxon>
        <taxon>Rosoideae</taxon>
        <taxon>Rosoideae incertae sedis</taxon>
        <taxon>Rubus</taxon>
    </lineage>
</organism>
<name>A0AAW1XBY2_RUBAR</name>
<feature type="compositionally biased region" description="Low complexity" evidence="1">
    <location>
        <begin position="130"/>
        <end position="157"/>
    </location>
</feature>
<protein>
    <submittedName>
        <fullName evidence="2">Uncharacterized protein</fullName>
    </submittedName>
</protein>
<comment type="caution">
    <text evidence="2">The sequence shown here is derived from an EMBL/GenBank/DDBJ whole genome shotgun (WGS) entry which is preliminary data.</text>
</comment>
<evidence type="ECO:0000313" key="2">
    <source>
        <dbReference type="EMBL" id="KAK9934355.1"/>
    </source>
</evidence>
<dbReference type="AlphaFoldDB" id="A0AAW1XBY2"/>
<dbReference type="Proteomes" id="UP001457282">
    <property type="component" value="Unassembled WGS sequence"/>
</dbReference>
<feature type="compositionally biased region" description="Polar residues" evidence="1">
    <location>
        <begin position="79"/>
        <end position="129"/>
    </location>
</feature>
<keyword evidence="3" id="KW-1185">Reference proteome</keyword>
<feature type="region of interest" description="Disordered" evidence="1">
    <location>
        <begin position="77"/>
        <end position="164"/>
    </location>
</feature>
<accession>A0AAW1XBY2</accession>
<reference evidence="2 3" key="1">
    <citation type="journal article" date="2023" name="G3 (Bethesda)">
        <title>A chromosome-length genome assembly and annotation of blackberry (Rubus argutus, cv. 'Hillquist').</title>
        <authorList>
            <person name="Bruna T."/>
            <person name="Aryal R."/>
            <person name="Dudchenko O."/>
            <person name="Sargent D.J."/>
            <person name="Mead D."/>
            <person name="Buti M."/>
            <person name="Cavallini A."/>
            <person name="Hytonen T."/>
            <person name="Andres J."/>
            <person name="Pham M."/>
            <person name="Weisz D."/>
            <person name="Mascagni F."/>
            <person name="Usai G."/>
            <person name="Natali L."/>
            <person name="Bassil N."/>
            <person name="Fernandez G.E."/>
            <person name="Lomsadze A."/>
            <person name="Armour M."/>
            <person name="Olukolu B."/>
            <person name="Poorten T."/>
            <person name="Britton C."/>
            <person name="Davik J."/>
            <person name="Ashrafi H."/>
            <person name="Aiden E.L."/>
            <person name="Borodovsky M."/>
            <person name="Worthington M."/>
        </authorList>
    </citation>
    <scope>NUCLEOTIDE SEQUENCE [LARGE SCALE GENOMIC DNA]</scope>
    <source>
        <strain evidence="2">PI 553951</strain>
    </source>
</reference>
<gene>
    <name evidence="2" type="ORF">M0R45_021502</name>
</gene>
<sequence length="176" mass="18999">MECNKDEGLYGFHNCWRHLSVYMCAENKIGGEADWGLMEHLNLLKDAWDMLSDKSKRVAYDRRRNVRVRQSVVHQNVSTACQGSQGTNGSTRQKVSTASRGSQGANGSVHQKFQTAGQGSQGANGSCNVTTTKSTTSGAKAQTGTKRAAPSSAAASSDEPTPKTFWSECSKCKMTI</sequence>
<dbReference type="EMBL" id="JBEDUW010000004">
    <property type="protein sequence ID" value="KAK9934355.1"/>
    <property type="molecule type" value="Genomic_DNA"/>
</dbReference>
<evidence type="ECO:0000256" key="1">
    <source>
        <dbReference type="SAM" id="MobiDB-lite"/>
    </source>
</evidence>
<evidence type="ECO:0000313" key="3">
    <source>
        <dbReference type="Proteomes" id="UP001457282"/>
    </source>
</evidence>